<dbReference type="CDD" id="cd00488">
    <property type="entry name" value="PCD_DCoH"/>
    <property type="match status" value="1"/>
</dbReference>
<dbReference type="EC" id="4.2.1.96" evidence="4"/>
<name>A0A4R1BJ76_9ACTN</name>
<keyword evidence="6" id="KW-1185">Reference proteome</keyword>
<dbReference type="SUPFAM" id="SSF55248">
    <property type="entry name" value="PCD-like"/>
    <property type="match status" value="1"/>
</dbReference>
<reference evidence="5 6" key="1">
    <citation type="submission" date="2019-03" db="EMBL/GenBank/DDBJ databases">
        <title>Whole genome sequence of a novel Rubrobacter taiwanensis strain, isolated from Yellowstone National Park.</title>
        <authorList>
            <person name="Freed S."/>
            <person name="Ramaley R.F."/>
            <person name="Kyndt J.A."/>
        </authorList>
    </citation>
    <scope>NUCLEOTIDE SEQUENCE [LARGE SCALE GENOMIC DNA]</scope>
    <source>
        <strain evidence="5 6">Yellowstone</strain>
    </source>
</reference>
<organism evidence="5 6">
    <name type="scientific">Rubrobacter taiwanensis</name>
    <dbReference type="NCBI Taxonomy" id="185139"/>
    <lineage>
        <taxon>Bacteria</taxon>
        <taxon>Bacillati</taxon>
        <taxon>Actinomycetota</taxon>
        <taxon>Rubrobacteria</taxon>
        <taxon>Rubrobacterales</taxon>
        <taxon>Rubrobacteraceae</taxon>
        <taxon>Rubrobacter</taxon>
    </lineage>
</organism>
<evidence type="ECO:0000313" key="5">
    <source>
        <dbReference type="EMBL" id="TCJ17373.1"/>
    </source>
</evidence>
<dbReference type="HAMAP" id="MF_00434">
    <property type="entry name" value="Pterin_4_alpha"/>
    <property type="match status" value="1"/>
</dbReference>
<dbReference type="NCBIfam" id="NF002017">
    <property type="entry name" value="PRK00823.1-2"/>
    <property type="match status" value="1"/>
</dbReference>
<dbReference type="Proteomes" id="UP000295244">
    <property type="component" value="Unassembled WGS sequence"/>
</dbReference>
<gene>
    <name evidence="5" type="ORF">E0L93_07540</name>
</gene>
<dbReference type="RefSeq" id="WP_132690553.1">
    <property type="nucleotide sequence ID" value="NZ_SKBU01000014.1"/>
</dbReference>
<comment type="similarity">
    <text evidence="2 4">Belongs to the pterin-4-alpha-carbinolamine dehydratase family.</text>
</comment>
<dbReference type="EMBL" id="SKBU01000014">
    <property type="protein sequence ID" value="TCJ17373.1"/>
    <property type="molecule type" value="Genomic_DNA"/>
</dbReference>
<dbReference type="InterPro" id="IPR001533">
    <property type="entry name" value="Pterin_deHydtase"/>
</dbReference>
<dbReference type="GO" id="GO:0008124">
    <property type="term" value="F:4-alpha-hydroxytetrahydrobiopterin dehydratase activity"/>
    <property type="evidence" value="ECO:0007669"/>
    <property type="project" value="UniProtKB-UniRule"/>
</dbReference>
<dbReference type="InterPro" id="IPR036428">
    <property type="entry name" value="PCD_sf"/>
</dbReference>
<sequence length="91" mass="10521">MATIPFDEAQRRVRELPGWEVSQNFITKTYELEDFRAALEFVNRVGELAESANHHPDIDIRYNRVTLTLTTHSEGGLTDRDFELARRIESG</sequence>
<dbReference type="PANTHER" id="PTHR12599">
    <property type="entry name" value="PTERIN-4-ALPHA-CARBINOLAMINE DEHYDRATASE"/>
    <property type="match status" value="1"/>
</dbReference>
<dbReference type="Gene3D" id="3.30.1360.20">
    <property type="entry name" value="Transcriptional coactivator/pterin dehydratase"/>
    <property type="match status" value="1"/>
</dbReference>
<protein>
    <recommendedName>
        <fullName evidence="4">Putative pterin-4-alpha-carbinolamine dehydratase</fullName>
        <shortName evidence="4">PHS</shortName>
        <ecNumber evidence="4">4.2.1.96</ecNumber>
    </recommendedName>
    <alternativeName>
        <fullName evidence="4">4-alpha-hydroxy-tetrahydropterin dehydratase</fullName>
    </alternativeName>
    <alternativeName>
        <fullName evidence="4">Pterin carbinolamine dehydratase</fullName>
        <shortName evidence="4">PCD</shortName>
    </alternativeName>
</protein>
<dbReference type="GO" id="GO:0006729">
    <property type="term" value="P:tetrahydrobiopterin biosynthetic process"/>
    <property type="evidence" value="ECO:0007669"/>
    <property type="project" value="InterPro"/>
</dbReference>
<dbReference type="AlphaFoldDB" id="A0A4R1BJ76"/>
<evidence type="ECO:0000256" key="3">
    <source>
        <dbReference type="ARBA" id="ARBA00023239"/>
    </source>
</evidence>
<comment type="caution">
    <text evidence="5">The sequence shown here is derived from an EMBL/GenBank/DDBJ whole genome shotgun (WGS) entry which is preliminary data.</text>
</comment>
<dbReference type="PANTHER" id="PTHR12599:SF0">
    <property type="entry name" value="PTERIN-4-ALPHA-CARBINOLAMINE DEHYDRATASE"/>
    <property type="match status" value="1"/>
</dbReference>
<evidence type="ECO:0000256" key="2">
    <source>
        <dbReference type="ARBA" id="ARBA00006472"/>
    </source>
</evidence>
<dbReference type="OrthoDB" id="15077at2"/>
<proteinExistence type="inferred from homology"/>
<dbReference type="Pfam" id="PF01329">
    <property type="entry name" value="Pterin_4a"/>
    <property type="match status" value="1"/>
</dbReference>
<accession>A0A4R1BJ76</accession>
<evidence type="ECO:0000313" key="6">
    <source>
        <dbReference type="Proteomes" id="UP000295244"/>
    </source>
</evidence>
<evidence type="ECO:0000256" key="1">
    <source>
        <dbReference type="ARBA" id="ARBA00001554"/>
    </source>
</evidence>
<comment type="catalytic activity">
    <reaction evidence="1 4">
        <text>(4aS,6R)-4a-hydroxy-L-erythro-5,6,7,8-tetrahydrobiopterin = (6R)-L-erythro-6,7-dihydrobiopterin + H2O</text>
        <dbReference type="Rhea" id="RHEA:11920"/>
        <dbReference type="ChEBI" id="CHEBI:15377"/>
        <dbReference type="ChEBI" id="CHEBI:15642"/>
        <dbReference type="ChEBI" id="CHEBI:43120"/>
        <dbReference type="EC" id="4.2.1.96"/>
    </reaction>
</comment>
<evidence type="ECO:0000256" key="4">
    <source>
        <dbReference type="HAMAP-Rule" id="MF_00434"/>
    </source>
</evidence>
<keyword evidence="3 4" id="KW-0456">Lyase</keyword>